<feature type="compositionally biased region" description="Acidic residues" evidence="5">
    <location>
        <begin position="377"/>
        <end position="390"/>
    </location>
</feature>
<dbReference type="InterPro" id="IPR030700">
    <property type="entry name" value="N-end_Aminoacyl_Trfase"/>
</dbReference>
<feature type="domain" description="N-end rule aminoacyl transferase C-terminal" evidence="7">
    <location>
        <begin position="175"/>
        <end position="311"/>
    </location>
</feature>
<keyword evidence="4" id="KW-0012">Acyltransferase</keyword>
<proteinExistence type="inferred from homology"/>
<evidence type="ECO:0000256" key="2">
    <source>
        <dbReference type="ARBA" id="ARBA00012025"/>
    </source>
</evidence>
<dbReference type="PANTHER" id="PTHR21367:SF1">
    <property type="entry name" value="ARGINYL-TRNA--PROTEIN TRANSFERASE 1"/>
    <property type="match status" value="1"/>
</dbReference>
<dbReference type="Pfam" id="PF04376">
    <property type="entry name" value="ATE_N"/>
    <property type="match status" value="1"/>
</dbReference>
<dbReference type="GO" id="GO:0004057">
    <property type="term" value="F:arginyl-tRNA--protein transferase activity"/>
    <property type="evidence" value="ECO:0007669"/>
    <property type="project" value="UniProtKB-EC"/>
</dbReference>
<evidence type="ECO:0000259" key="6">
    <source>
        <dbReference type="Pfam" id="PF04376"/>
    </source>
</evidence>
<feature type="compositionally biased region" description="Basic and acidic residues" evidence="5">
    <location>
        <begin position="350"/>
        <end position="364"/>
    </location>
</feature>
<feature type="region of interest" description="Disordered" evidence="5">
    <location>
        <begin position="344"/>
        <end position="397"/>
    </location>
</feature>
<organism evidence="8 9">
    <name type="scientific">Epichloe festucae (strain Fl1)</name>
    <dbReference type="NCBI Taxonomy" id="877507"/>
    <lineage>
        <taxon>Eukaryota</taxon>
        <taxon>Fungi</taxon>
        <taxon>Dikarya</taxon>
        <taxon>Ascomycota</taxon>
        <taxon>Pezizomycotina</taxon>
        <taxon>Sordariomycetes</taxon>
        <taxon>Hypocreomycetidae</taxon>
        <taxon>Hypocreales</taxon>
        <taxon>Clavicipitaceae</taxon>
        <taxon>Epichloe</taxon>
    </lineage>
</organism>
<gene>
    <name evidence="8" type="ORF">C2857_000808</name>
</gene>
<name>A0A7S9KVI9_EPIFF</name>
<protein>
    <recommendedName>
        <fullName evidence="2">arginyltransferase</fullName>
        <ecNumber evidence="2">2.3.2.8</ecNumber>
    </recommendedName>
</protein>
<evidence type="ECO:0000313" key="9">
    <source>
        <dbReference type="Proteomes" id="UP000594364"/>
    </source>
</evidence>
<evidence type="ECO:0000256" key="4">
    <source>
        <dbReference type="ARBA" id="ARBA00023315"/>
    </source>
</evidence>
<dbReference type="GO" id="GO:0005737">
    <property type="term" value="C:cytoplasm"/>
    <property type="evidence" value="ECO:0007669"/>
    <property type="project" value="TreeGrafter"/>
</dbReference>
<dbReference type="Proteomes" id="UP000594364">
    <property type="component" value="Chromosome 5"/>
</dbReference>
<dbReference type="EMBL" id="CP031389">
    <property type="protein sequence ID" value="QPH09805.1"/>
    <property type="molecule type" value="Genomic_DNA"/>
</dbReference>
<evidence type="ECO:0000313" key="8">
    <source>
        <dbReference type="EMBL" id="QPH09805.1"/>
    </source>
</evidence>
<dbReference type="SUPFAM" id="SSF55729">
    <property type="entry name" value="Acyl-CoA N-acyltransferases (Nat)"/>
    <property type="match status" value="1"/>
</dbReference>
<reference evidence="8 9" key="1">
    <citation type="journal article" date="2018" name="PLoS Genet.">
        <title>Repeat elements organise 3D genome structure and mediate transcription in the filamentous fungus Epichloe festucae.</title>
        <authorList>
            <person name="Winter D.J."/>
            <person name="Ganley A.R.D."/>
            <person name="Young C.A."/>
            <person name="Liachko I."/>
            <person name="Schardl C.L."/>
            <person name="Dupont P.Y."/>
            <person name="Berry D."/>
            <person name="Ram A."/>
            <person name="Scott B."/>
            <person name="Cox M.P."/>
        </authorList>
    </citation>
    <scope>NUCLEOTIDE SEQUENCE [LARGE SCALE GENOMIC DNA]</scope>
    <source>
        <strain evidence="8 9">Fl1</strain>
    </source>
</reference>
<dbReference type="EC" id="2.3.2.8" evidence="2"/>
<accession>A0A7S9KVI9</accession>
<evidence type="ECO:0000256" key="5">
    <source>
        <dbReference type="SAM" id="MobiDB-lite"/>
    </source>
</evidence>
<dbReference type="InterPro" id="IPR007472">
    <property type="entry name" value="N-end_Aminoacyl_Trfase_C"/>
</dbReference>
<dbReference type="InterPro" id="IPR016181">
    <property type="entry name" value="Acyl_CoA_acyltransferase"/>
</dbReference>
<keyword evidence="3" id="KW-0808">Transferase</keyword>
<evidence type="ECO:0000256" key="1">
    <source>
        <dbReference type="ARBA" id="ARBA00009991"/>
    </source>
</evidence>
<dbReference type="OrthoDB" id="74183at2759"/>
<sequence length="472" mass="53519">METSLLTSTMQTPESASTDYEYISPIGYANSSRCGYCGTQGQSYSYYANATSLSPRFYQNLLDRCWRRSGKLMYRPNQKRSCCPHYTIRLDSSQFKPTRDQRQTVNRFTKFVLGDAYIQEAARLYPKTREDIRRRDNEFSLIGRIHEPEYDHLKTPLEPTHKFVVTLENDDFTEEKYQVYDNYQRVVHKDPPQDRTPRAFKRFLCSSPIRREVLAGADGRKRRLGSYHQCYRLDGVLVAIGVLDLLPNCVSSVYFLYHESIHKNAPGKLGALHEIALASEEGYQWWYPGFYIHNCPKMKYKIDYSPQFILDPDSLCWDPLDSTVLRLLDQKPFLSLSMEKHSACTSGGGDGDHHGDTREAKRPNFGESGQDSMGTVESDDDGEGKDEEDIGSLFKSGMPGISSASDMMEVDLDHIALKIYPEGPLFETSDLVAWDSKSITDWPGIKASVAELVAALGPEAVQSLCLDMTRGG</sequence>
<feature type="domain" description="N-end aminoacyl transferase N-terminal" evidence="6">
    <location>
        <begin position="32"/>
        <end position="103"/>
    </location>
</feature>
<dbReference type="AlphaFoldDB" id="A0A7S9KVI9"/>
<evidence type="ECO:0000256" key="3">
    <source>
        <dbReference type="ARBA" id="ARBA00022679"/>
    </source>
</evidence>
<dbReference type="InterPro" id="IPR007471">
    <property type="entry name" value="N-end_Aminoacyl_Trfase_N"/>
</dbReference>
<keyword evidence="9" id="KW-1185">Reference proteome</keyword>
<dbReference type="Pfam" id="PF04377">
    <property type="entry name" value="ATE_C"/>
    <property type="match status" value="1"/>
</dbReference>
<evidence type="ECO:0000259" key="7">
    <source>
        <dbReference type="Pfam" id="PF04377"/>
    </source>
</evidence>
<comment type="similarity">
    <text evidence="1">Belongs to the R-transferase family.</text>
</comment>
<dbReference type="PANTHER" id="PTHR21367">
    <property type="entry name" value="ARGININE-TRNA-PROTEIN TRANSFERASE 1"/>
    <property type="match status" value="1"/>
</dbReference>